<protein>
    <recommendedName>
        <fullName evidence="3">EGF-like domain-containing protein</fullName>
    </recommendedName>
</protein>
<dbReference type="Proteomes" id="UP001160483">
    <property type="component" value="Unassembled WGS sequence"/>
</dbReference>
<sequence>MVKKTTRTWTGASEELVKTIDVVMTTKTKTISGEKSTTVAMKTREERRNLSCVTKVLDGYHREWCLGSMSATRSNYVCRCRLDVQGRECYTGLNTSTCQCGDVELQDENTLVVFGFAGGRNNKSTLRKV</sequence>
<evidence type="ECO:0008006" key="3">
    <source>
        <dbReference type="Google" id="ProtNLM"/>
    </source>
</evidence>
<proteinExistence type="predicted"/>
<name>A0AAU9L5W1_9STRA</name>
<comment type="caution">
    <text evidence="1">The sequence shown here is derived from an EMBL/GenBank/DDBJ whole genome shotgun (WGS) entry which is preliminary data.</text>
</comment>
<evidence type="ECO:0000313" key="2">
    <source>
        <dbReference type="Proteomes" id="UP001160483"/>
    </source>
</evidence>
<organism evidence="1 2">
    <name type="scientific">Peronospora belbahrii</name>
    <dbReference type="NCBI Taxonomy" id="622444"/>
    <lineage>
        <taxon>Eukaryota</taxon>
        <taxon>Sar</taxon>
        <taxon>Stramenopiles</taxon>
        <taxon>Oomycota</taxon>
        <taxon>Peronosporomycetes</taxon>
        <taxon>Peronosporales</taxon>
        <taxon>Peronosporaceae</taxon>
        <taxon>Peronospora</taxon>
    </lineage>
</organism>
<accession>A0AAU9L5W1</accession>
<dbReference type="EMBL" id="CAKKTJ010000323">
    <property type="protein sequence ID" value="CAH0480134.1"/>
    <property type="molecule type" value="Genomic_DNA"/>
</dbReference>
<reference evidence="1" key="1">
    <citation type="submission" date="2021-11" db="EMBL/GenBank/DDBJ databases">
        <authorList>
            <person name="Islam A."/>
            <person name="Islam S."/>
            <person name="Flora M.S."/>
            <person name="Rahman M."/>
            <person name="Ziaur R.M."/>
            <person name="Epstein J.H."/>
            <person name="Hassan M."/>
            <person name="Klassen M."/>
            <person name="Woodard K."/>
            <person name="Webb A."/>
            <person name="Webby R.J."/>
            <person name="El Zowalaty M.E."/>
        </authorList>
    </citation>
    <scope>NUCLEOTIDE SEQUENCE</scope>
    <source>
        <strain evidence="1">Pbs3</strain>
    </source>
</reference>
<dbReference type="AlphaFoldDB" id="A0AAU9L5W1"/>
<evidence type="ECO:0000313" key="1">
    <source>
        <dbReference type="EMBL" id="CAH0480134.1"/>
    </source>
</evidence>
<gene>
    <name evidence="1" type="ORF">PBS003_LOCUS6760</name>
</gene>